<dbReference type="AlphaFoldDB" id="A0A6A4GV86"/>
<evidence type="ECO:0000313" key="3">
    <source>
        <dbReference type="EMBL" id="KAE9389769.1"/>
    </source>
</evidence>
<gene>
    <name evidence="3" type="ORF">BT96DRAFT_946618</name>
</gene>
<feature type="chain" id="PRO_5025685552" description="Secreted protein" evidence="2">
    <location>
        <begin position="22"/>
        <end position="186"/>
    </location>
</feature>
<dbReference type="Proteomes" id="UP000799118">
    <property type="component" value="Unassembled WGS sequence"/>
</dbReference>
<dbReference type="EMBL" id="ML769683">
    <property type="protein sequence ID" value="KAE9389769.1"/>
    <property type="molecule type" value="Genomic_DNA"/>
</dbReference>
<sequence>MAFALLLVGAWLLVVVNLVPSQEQIEVRCHLRKGGVKRYIPFEPRSGSREANGWGSNHYRGIYMLWRATALGKIKSNTPSRVPCEPLKLNAPSESEKRGGKSSAGMGTNRTSSFIIDGGCKVFKFFFIGTITLHKSTGVLLSRRRDSASSTAIIDAGKENRDSLSGSKHIKGGAEYHRLRLARRLE</sequence>
<keyword evidence="4" id="KW-1185">Reference proteome</keyword>
<evidence type="ECO:0000313" key="4">
    <source>
        <dbReference type="Proteomes" id="UP000799118"/>
    </source>
</evidence>
<evidence type="ECO:0008006" key="5">
    <source>
        <dbReference type="Google" id="ProtNLM"/>
    </source>
</evidence>
<protein>
    <recommendedName>
        <fullName evidence="5">Secreted protein</fullName>
    </recommendedName>
</protein>
<name>A0A6A4GV86_9AGAR</name>
<evidence type="ECO:0000256" key="1">
    <source>
        <dbReference type="SAM" id="MobiDB-lite"/>
    </source>
</evidence>
<keyword evidence="2" id="KW-0732">Signal</keyword>
<proteinExistence type="predicted"/>
<feature type="region of interest" description="Disordered" evidence="1">
    <location>
        <begin position="82"/>
        <end position="108"/>
    </location>
</feature>
<accession>A0A6A4GV86</accession>
<organism evidence="3 4">
    <name type="scientific">Gymnopus androsaceus JB14</name>
    <dbReference type="NCBI Taxonomy" id="1447944"/>
    <lineage>
        <taxon>Eukaryota</taxon>
        <taxon>Fungi</taxon>
        <taxon>Dikarya</taxon>
        <taxon>Basidiomycota</taxon>
        <taxon>Agaricomycotina</taxon>
        <taxon>Agaricomycetes</taxon>
        <taxon>Agaricomycetidae</taxon>
        <taxon>Agaricales</taxon>
        <taxon>Marasmiineae</taxon>
        <taxon>Omphalotaceae</taxon>
        <taxon>Gymnopus</taxon>
    </lineage>
</organism>
<evidence type="ECO:0000256" key="2">
    <source>
        <dbReference type="SAM" id="SignalP"/>
    </source>
</evidence>
<feature type="signal peptide" evidence="2">
    <location>
        <begin position="1"/>
        <end position="21"/>
    </location>
</feature>
<reference evidence="3" key="1">
    <citation type="journal article" date="2019" name="Environ. Microbiol.">
        <title>Fungal ecological strategies reflected in gene transcription - a case study of two litter decomposers.</title>
        <authorList>
            <person name="Barbi F."/>
            <person name="Kohler A."/>
            <person name="Barry K."/>
            <person name="Baskaran P."/>
            <person name="Daum C."/>
            <person name="Fauchery L."/>
            <person name="Ihrmark K."/>
            <person name="Kuo A."/>
            <person name="LaButti K."/>
            <person name="Lipzen A."/>
            <person name="Morin E."/>
            <person name="Grigoriev I.V."/>
            <person name="Henrissat B."/>
            <person name="Lindahl B."/>
            <person name="Martin F."/>
        </authorList>
    </citation>
    <scope>NUCLEOTIDE SEQUENCE</scope>
    <source>
        <strain evidence="3">JB14</strain>
    </source>
</reference>